<feature type="domain" description="Terminase large subunit-like ATPase" evidence="1">
    <location>
        <begin position="53"/>
        <end position="193"/>
    </location>
</feature>
<reference evidence="3" key="1">
    <citation type="submission" date="2020-04" db="EMBL/GenBank/DDBJ databases">
        <authorList>
            <person name="Chiriac C."/>
            <person name="Salcher M."/>
            <person name="Ghai R."/>
            <person name="Kavagutti S V."/>
        </authorList>
    </citation>
    <scope>NUCLEOTIDE SEQUENCE</scope>
</reference>
<dbReference type="PANTHER" id="PTHR41287:SF1">
    <property type="entry name" value="PROTEIN YMFN"/>
    <property type="match status" value="1"/>
</dbReference>
<dbReference type="EMBL" id="LR796151">
    <property type="protein sequence ID" value="CAB4121493.1"/>
    <property type="molecule type" value="Genomic_DNA"/>
</dbReference>
<dbReference type="Pfam" id="PF20441">
    <property type="entry name" value="TerL_nuclease"/>
    <property type="match status" value="1"/>
</dbReference>
<dbReference type="Gene3D" id="3.30.420.240">
    <property type="match status" value="1"/>
</dbReference>
<dbReference type="PANTHER" id="PTHR41287">
    <property type="match status" value="1"/>
</dbReference>
<dbReference type="InterPro" id="IPR046461">
    <property type="entry name" value="TerL_ATPase"/>
</dbReference>
<dbReference type="InterPro" id="IPR027417">
    <property type="entry name" value="P-loop_NTPase"/>
</dbReference>
<feature type="domain" description="Terminase large subunit-like endonuclease" evidence="2">
    <location>
        <begin position="220"/>
        <end position="490"/>
    </location>
</feature>
<evidence type="ECO:0000313" key="3">
    <source>
        <dbReference type="EMBL" id="CAB4121493.1"/>
    </source>
</evidence>
<dbReference type="Pfam" id="PF03354">
    <property type="entry name" value="TerL_ATPase"/>
    <property type="match status" value="1"/>
</dbReference>
<name>A0A6J5KJF5_9CAUD</name>
<protein>
    <submittedName>
        <fullName evidence="3">Terminase large subunit, Lambdalikevirus-type</fullName>
    </submittedName>
</protein>
<dbReference type="InterPro" id="IPR046462">
    <property type="entry name" value="TerL_nuclease"/>
</dbReference>
<dbReference type="InterPro" id="IPR005021">
    <property type="entry name" value="Terminase_largesu-like"/>
</dbReference>
<proteinExistence type="predicted"/>
<dbReference type="GO" id="GO:0004519">
    <property type="term" value="F:endonuclease activity"/>
    <property type="evidence" value="ECO:0007669"/>
    <property type="project" value="InterPro"/>
</dbReference>
<evidence type="ECO:0000259" key="2">
    <source>
        <dbReference type="Pfam" id="PF20441"/>
    </source>
</evidence>
<dbReference type="Gene3D" id="3.40.50.300">
    <property type="entry name" value="P-loop containing nucleotide triphosphate hydrolases"/>
    <property type="match status" value="1"/>
</dbReference>
<sequence>MGVRKRRLTRGDRNVSWIESHCRIPEGKFVGQPVALRPWQQKIIKGIYDTPTRRAIISFGRKNAKTTLSCFLLLLNLCGPEAKANSQLYSAAQSREQAAILFALAAKVVRMSPDLSSVITVRDTAKQLFCEELGTLYRALSAEASTAYGLSPVFTVHDELGQVKGPRSELYDALETASGAQEEPLSIIISTQAPTDADLLSILIDDAKTGQDEKVKLWLYTADESLDPFGDKAIKQANPAFGDFLNPVEVREQAESARRMPSRESNYRNLILNQRISQVSPFIPRAIWNACSGEIDEEVFRSNTVYMGLDLSARNDLTALAMVAKDNLGVWHCKLEFFAPLANVRDRGMRDRVPYDLWADEGLITLTPGASVDYEYVARRLCELTDDYSVGAIAYDRWRIDVLQAELRRLERELPLVEFGQGFKDMSPALDTLEGELLNHRLLHGGNSVLTWCAANAMTTRDPSGNRKLDKSKATGRIDGMVALAMALGVINKNIAEGPSVYEERGVLTL</sequence>
<organism evidence="3">
    <name type="scientific">uncultured Caudovirales phage</name>
    <dbReference type="NCBI Taxonomy" id="2100421"/>
    <lineage>
        <taxon>Viruses</taxon>
        <taxon>Duplodnaviria</taxon>
        <taxon>Heunggongvirae</taxon>
        <taxon>Uroviricota</taxon>
        <taxon>Caudoviricetes</taxon>
        <taxon>Peduoviridae</taxon>
        <taxon>Maltschvirus</taxon>
        <taxon>Maltschvirus maltsch</taxon>
    </lineage>
</organism>
<evidence type="ECO:0000259" key="1">
    <source>
        <dbReference type="Pfam" id="PF03354"/>
    </source>
</evidence>
<accession>A0A6J5KJF5</accession>
<gene>
    <name evidence="3" type="ORF">UFOVP14_6</name>
</gene>